<feature type="transmembrane region" description="Helical" evidence="1">
    <location>
        <begin position="111"/>
        <end position="131"/>
    </location>
</feature>
<name>A0A7X3K002_9BACL</name>
<dbReference type="InterPro" id="IPR012867">
    <property type="entry name" value="DUF1648"/>
</dbReference>
<feature type="transmembrane region" description="Helical" evidence="1">
    <location>
        <begin position="137"/>
        <end position="157"/>
    </location>
</feature>
<accession>A0A7X3K002</accession>
<keyword evidence="1" id="KW-0812">Transmembrane</keyword>
<protein>
    <submittedName>
        <fullName evidence="3">DUF1648 domain-containing protein</fullName>
    </submittedName>
</protein>
<proteinExistence type="predicted"/>
<sequence length="163" mass="18718">MQVSQPKLIIDRTVPERISDFLSVLLLAGATVLLALHWRDIPAEIPIHFNGKGEPDRYGGKAFIWAPMALASVMWMVLTLLERYPHVYNYINLTEANREKQYLNARMMINLMKLEIVLFFVCISAEIYAAGNYDFNLLAWGMPVFLLLLALTLAFFINRARKL</sequence>
<dbReference type="EMBL" id="RHLK01000007">
    <property type="protein sequence ID" value="MVP00595.1"/>
    <property type="molecule type" value="Genomic_DNA"/>
</dbReference>
<reference evidence="3 4" key="1">
    <citation type="journal article" date="2019" name="Microorganisms">
        <title>Paenibacillus lutrae sp. nov., A Chitinolytic Species Isolated from A River Otter in Castril Natural Park, Granada, Spain.</title>
        <authorList>
            <person name="Rodriguez M."/>
            <person name="Reina J.C."/>
            <person name="Bejar V."/>
            <person name="Llamas I."/>
        </authorList>
    </citation>
    <scope>NUCLEOTIDE SEQUENCE [LARGE SCALE GENOMIC DNA]</scope>
    <source>
        <strain evidence="3 4">N10</strain>
    </source>
</reference>
<dbReference type="RefSeq" id="WP_157336305.1">
    <property type="nucleotide sequence ID" value="NZ_RHLK01000007.1"/>
</dbReference>
<evidence type="ECO:0000259" key="2">
    <source>
        <dbReference type="Pfam" id="PF07853"/>
    </source>
</evidence>
<dbReference type="AlphaFoldDB" id="A0A7X3K002"/>
<keyword evidence="1" id="KW-1133">Transmembrane helix</keyword>
<feature type="transmembrane region" description="Helical" evidence="1">
    <location>
        <begin position="58"/>
        <end position="81"/>
    </location>
</feature>
<evidence type="ECO:0000256" key="1">
    <source>
        <dbReference type="SAM" id="Phobius"/>
    </source>
</evidence>
<feature type="transmembrane region" description="Helical" evidence="1">
    <location>
        <begin position="21"/>
        <end position="38"/>
    </location>
</feature>
<gene>
    <name evidence="3" type="ORF">EDM21_13870</name>
</gene>
<keyword evidence="4" id="KW-1185">Reference proteome</keyword>
<evidence type="ECO:0000313" key="4">
    <source>
        <dbReference type="Proteomes" id="UP000490800"/>
    </source>
</evidence>
<evidence type="ECO:0000313" key="3">
    <source>
        <dbReference type="EMBL" id="MVP00595.1"/>
    </source>
</evidence>
<dbReference type="Proteomes" id="UP000490800">
    <property type="component" value="Unassembled WGS sequence"/>
</dbReference>
<dbReference type="OrthoDB" id="9808690at2"/>
<comment type="caution">
    <text evidence="3">The sequence shown here is derived from an EMBL/GenBank/DDBJ whole genome shotgun (WGS) entry which is preliminary data.</text>
</comment>
<feature type="domain" description="DUF1648" evidence="2">
    <location>
        <begin position="25"/>
        <end position="66"/>
    </location>
</feature>
<keyword evidence="1" id="KW-0472">Membrane</keyword>
<organism evidence="3 4">
    <name type="scientific">Paenibacillus lutrae</name>
    <dbReference type="NCBI Taxonomy" id="2078573"/>
    <lineage>
        <taxon>Bacteria</taxon>
        <taxon>Bacillati</taxon>
        <taxon>Bacillota</taxon>
        <taxon>Bacilli</taxon>
        <taxon>Bacillales</taxon>
        <taxon>Paenibacillaceae</taxon>
        <taxon>Paenibacillus</taxon>
    </lineage>
</organism>
<dbReference type="Pfam" id="PF07853">
    <property type="entry name" value="DUF1648"/>
    <property type="match status" value="1"/>
</dbReference>